<dbReference type="Pfam" id="PF04614">
    <property type="entry name" value="Pex19"/>
    <property type="match status" value="1"/>
</dbReference>
<dbReference type="RefSeq" id="XP_007397702.1">
    <property type="nucleotide sequence ID" value="XM_007397640.1"/>
</dbReference>
<feature type="region of interest" description="Disordered" evidence="1">
    <location>
        <begin position="1"/>
        <end position="69"/>
    </location>
</feature>
<feature type="region of interest" description="Disordered" evidence="1">
    <location>
        <begin position="299"/>
        <end position="334"/>
    </location>
</feature>
<dbReference type="GeneID" id="18917328"/>
<dbReference type="InterPro" id="IPR006708">
    <property type="entry name" value="Pex19"/>
</dbReference>
<feature type="region of interest" description="Disordered" evidence="1">
    <location>
        <begin position="142"/>
        <end position="169"/>
    </location>
</feature>
<protein>
    <recommendedName>
        <fullName evidence="4">Pex19-domain-containing protein</fullName>
    </recommendedName>
</protein>
<proteinExistence type="predicted"/>
<name>K5UST3_PHACS</name>
<dbReference type="GO" id="GO:0005778">
    <property type="term" value="C:peroxisomal membrane"/>
    <property type="evidence" value="ECO:0007669"/>
    <property type="project" value="TreeGrafter"/>
</dbReference>
<organism evidence="2 3">
    <name type="scientific">Phanerochaete carnosa (strain HHB-10118-sp)</name>
    <name type="common">White-rot fungus</name>
    <name type="synonym">Peniophora carnosa</name>
    <dbReference type="NCBI Taxonomy" id="650164"/>
    <lineage>
        <taxon>Eukaryota</taxon>
        <taxon>Fungi</taxon>
        <taxon>Dikarya</taxon>
        <taxon>Basidiomycota</taxon>
        <taxon>Agaricomycotina</taxon>
        <taxon>Agaricomycetes</taxon>
        <taxon>Polyporales</taxon>
        <taxon>Phanerochaetaceae</taxon>
        <taxon>Phanerochaete</taxon>
    </lineage>
</organism>
<dbReference type="HOGENOM" id="CLU_043063_1_1_1"/>
<dbReference type="EMBL" id="JH930474">
    <property type="protein sequence ID" value="EKM52991.1"/>
    <property type="molecule type" value="Genomic_DNA"/>
</dbReference>
<dbReference type="KEGG" id="pco:PHACADRAFT_259162"/>
<evidence type="ECO:0000313" key="3">
    <source>
        <dbReference type="Proteomes" id="UP000008370"/>
    </source>
</evidence>
<sequence length="334" mass="36408">MSKANPKSARPRLEDDADDLDDVLGRFAGEKRGEPKARTPPAPSTPGPSASRPEVPPNTATKKSIMDELSVGDDFARELAEGMAVLMREIAAESAQQSGEGGVSADASDEDKRREATFRKAWEDMIVEGMNGALDVEDFDKNAKGKAPAKPGEANKTQVEDDAFQSSLRSAMDNLKVSEDTAKESEPKPTNEETDAFEKLLATLGENGGESEEELQRMLETMMSQLMSKDILYEPLKELHEKFPAYLKDNAATIKAEDKQRYETQQTIVAKIVSIFEDPKYTPEDQDKGIQIVTLMNTMQSHGSPPPEIMGPLPPGLELGPDGLPKLPDGCSVQ</sequence>
<feature type="compositionally biased region" description="Basic and acidic residues" evidence="1">
    <location>
        <begin position="28"/>
        <end position="37"/>
    </location>
</feature>
<dbReference type="OrthoDB" id="21292at2759"/>
<evidence type="ECO:0000256" key="1">
    <source>
        <dbReference type="SAM" id="MobiDB-lite"/>
    </source>
</evidence>
<feature type="region of interest" description="Disordered" evidence="1">
    <location>
        <begin position="91"/>
        <end position="115"/>
    </location>
</feature>
<evidence type="ECO:0008006" key="4">
    <source>
        <dbReference type="Google" id="ProtNLM"/>
    </source>
</evidence>
<accession>K5UST3</accession>
<dbReference type="InterPro" id="IPR038322">
    <property type="entry name" value="Pex19_C_sf"/>
</dbReference>
<reference evidence="2 3" key="1">
    <citation type="journal article" date="2012" name="BMC Genomics">
        <title>Comparative genomics of the white-rot fungi, Phanerochaete carnosa and P. chrysosporium, to elucidate the genetic basis of the distinct wood types they colonize.</title>
        <authorList>
            <person name="Suzuki H."/>
            <person name="MacDonald J."/>
            <person name="Syed K."/>
            <person name="Salamov A."/>
            <person name="Hori C."/>
            <person name="Aerts A."/>
            <person name="Henrissat B."/>
            <person name="Wiebenga A."/>
            <person name="vanKuyk P.A."/>
            <person name="Barry K."/>
            <person name="Lindquist E."/>
            <person name="LaButti K."/>
            <person name="Lapidus A."/>
            <person name="Lucas S."/>
            <person name="Coutinho P."/>
            <person name="Gong Y."/>
            <person name="Samejima M."/>
            <person name="Mahadevan R."/>
            <person name="Abou-Zaid M."/>
            <person name="de Vries R.P."/>
            <person name="Igarashi K."/>
            <person name="Yadav J.S."/>
            <person name="Grigoriev I.V."/>
            <person name="Master E.R."/>
        </authorList>
    </citation>
    <scope>NUCLEOTIDE SEQUENCE [LARGE SCALE GENOMIC DNA]</scope>
    <source>
        <strain evidence="2 3">HHB-10118-sp</strain>
    </source>
</reference>
<dbReference type="GO" id="GO:0033328">
    <property type="term" value="F:peroxisome membrane targeting sequence binding"/>
    <property type="evidence" value="ECO:0007669"/>
    <property type="project" value="TreeGrafter"/>
</dbReference>
<dbReference type="AlphaFoldDB" id="K5UST3"/>
<dbReference type="PANTHER" id="PTHR12774">
    <property type="entry name" value="PEROXISOMAL BIOGENESIS FACTOR 19"/>
    <property type="match status" value="1"/>
</dbReference>
<feature type="compositionally biased region" description="Pro residues" evidence="1">
    <location>
        <begin position="304"/>
        <end position="315"/>
    </location>
</feature>
<dbReference type="InParanoid" id="K5UST3"/>
<dbReference type="Gene3D" id="1.20.120.900">
    <property type="entry name" value="Pex19, mPTS binding domain"/>
    <property type="match status" value="1"/>
</dbReference>
<evidence type="ECO:0000313" key="2">
    <source>
        <dbReference type="EMBL" id="EKM52991.1"/>
    </source>
</evidence>
<dbReference type="STRING" id="650164.K5UST3"/>
<dbReference type="Proteomes" id="UP000008370">
    <property type="component" value="Unassembled WGS sequence"/>
</dbReference>
<keyword evidence="3" id="KW-1185">Reference proteome</keyword>
<feature type="compositionally biased region" description="Low complexity" evidence="1">
    <location>
        <begin position="145"/>
        <end position="156"/>
    </location>
</feature>
<dbReference type="PANTHER" id="PTHR12774:SF2">
    <property type="entry name" value="PEROXISOMAL BIOGENESIS FACTOR 19"/>
    <property type="match status" value="1"/>
</dbReference>
<gene>
    <name evidence="2" type="ORF">PHACADRAFT_259162</name>
</gene>
<dbReference type="GO" id="GO:0045046">
    <property type="term" value="P:protein import into peroxisome membrane"/>
    <property type="evidence" value="ECO:0007669"/>
    <property type="project" value="TreeGrafter"/>
</dbReference>
<feature type="compositionally biased region" description="Low complexity" evidence="1">
    <location>
        <begin position="316"/>
        <end position="334"/>
    </location>
</feature>